<dbReference type="SUPFAM" id="SSF54427">
    <property type="entry name" value="NTF2-like"/>
    <property type="match status" value="1"/>
</dbReference>
<organism evidence="2 5">
    <name type="scientific">Streptomyces radicis</name>
    <dbReference type="NCBI Taxonomy" id="1750517"/>
    <lineage>
        <taxon>Bacteria</taxon>
        <taxon>Bacillati</taxon>
        <taxon>Actinomycetota</taxon>
        <taxon>Actinomycetes</taxon>
        <taxon>Kitasatosporales</taxon>
        <taxon>Streptomycetaceae</taxon>
        <taxon>Streptomyces</taxon>
    </lineage>
</organism>
<dbReference type="Proteomes" id="UP000268652">
    <property type="component" value="Unassembled WGS sequence"/>
</dbReference>
<feature type="domain" description="SnoaL-like" evidence="1">
    <location>
        <begin position="10"/>
        <end position="98"/>
    </location>
</feature>
<evidence type="ECO:0000259" key="1">
    <source>
        <dbReference type="Pfam" id="PF12680"/>
    </source>
</evidence>
<dbReference type="EMBL" id="RBDY01000041">
    <property type="protein sequence ID" value="RKN14175.1"/>
    <property type="molecule type" value="Genomic_DNA"/>
</dbReference>
<dbReference type="Proteomes" id="UP000275024">
    <property type="component" value="Unassembled WGS sequence"/>
</dbReference>
<sequence>MDPAELPETVTRFLAAHRVRDTPTALALFAPDATVTDDGATHTGGADIARWLDRAASEYTYTTELTGARHEGDDRWMATHHLAGDFPGGQVDLRFRFALDGGLISWLTIEP</sequence>
<evidence type="ECO:0000313" key="3">
    <source>
        <dbReference type="EMBL" id="RKN14175.1"/>
    </source>
</evidence>
<reference evidence="4 5" key="1">
    <citation type="submission" date="2018-09" db="EMBL/GenBank/DDBJ databases">
        <title>Streptomyces sp. nov. DS1-2, an endophytic actinomycete isolated from roots of Dendrobium scabrilingue.</title>
        <authorList>
            <person name="Kuncharoen N."/>
            <person name="Kudo T."/>
            <person name="Ohkuma M."/>
            <person name="Yuki M."/>
            <person name="Tanasupawat S."/>
        </authorList>
    </citation>
    <scope>NUCLEOTIDE SEQUENCE [LARGE SCALE GENOMIC DNA]</scope>
    <source>
        <strain evidence="2 5">AZ1-7</strain>
        <strain evidence="3 4">DS1-2</strain>
    </source>
</reference>
<evidence type="ECO:0000313" key="5">
    <source>
        <dbReference type="Proteomes" id="UP000275024"/>
    </source>
</evidence>
<gene>
    <name evidence="3" type="ORF">D7318_29890</name>
    <name evidence="2" type="ORF">D7319_30195</name>
</gene>
<keyword evidence="4" id="KW-1185">Reference proteome</keyword>
<proteinExistence type="predicted"/>
<dbReference type="AlphaFoldDB" id="A0A3A9VUU4"/>
<dbReference type="OrthoDB" id="8684708at2"/>
<dbReference type="InterPro" id="IPR032710">
    <property type="entry name" value="NTF2-like_dom_sf"/>
</dbReference>
<name>A0A3A9VUU4_9ACTN</name>
<dbReference type="Pfam" id="PF12680">
    <property type="entry name" value="SnoaL_2"/>
    <property type="match status" value="1"/>
</dbReference>
<evidence type="ECO:0000313" key="2">
    <source>
        <dbReference type="EMBL" id="RKN03943.1"/>
    </source>
</evidence>
<evidence type="ECO:0000313" key="4">
    <source>
        <dbReference type="Proteomes" id="UP000268652"/>
    </source>
</evidence>
<protein>
    <submittedName>
        <fullName evidence="2">Nuclear transport factor 2 family protein</fullName>
    </submittedName>
</protein>
<dbReference type="InterPro" id="IPR037401">
    <property type="entry name" value="SnoaL-like"/>
</dbReference>
<accession>A0A3A9VUU4</accession>
<dbReference type="EMBL" id="RBDX01000042">
    <property type="protein sequence ID" value="RKN03943.1"/>
    <property type="molecule type" value="Genomic_DNA"/>
</dbReference>
<dbReference type="Gene3D" id="3.10.450.50">
    <property type="match status" value="1"/>
</dbReference>
<comment type="caution">
    <text evidence="2">The sequence shown here is derived from an EMBL/GenBank/DDBJ whole genome shotgun (WGS) entry which is preliminary data.</text>
</comment>